<dbReference type="InterPro" id="IPR008271">
    <property type="entry name" value="Ser/Thr_kinase_AS"/>
</dbReference>
<evidence type="ECO:0000256" key="10">
    <source>
        <dbReference type="ARBA" id="ARBA00023054"/>
    </source>
</evidence>
<dbReference type="FunFam" id="3.30.200.20:FF:000162">
    <property type="entry name" value="Adenine nucleotide alpha hydrolase-like domain kinase"/>
    <property type="match status" value="1"/>
</dbReference>
<protein>
    <recommendedName>
        <fullName evidence="4">RING-type E3 ubiquitin transferase</fullName>
        <ecNumber evidence="4">2.3.2.27</ecNumber>
    </recommendedName>
</protein>
<evidence type="ECO:0000256" key="1">
    <source>
        <dbReference type="ARBA" id="ARBA00000900"/>
    </source>
</evidence>
<dbReference type="SUPFAM" id="SSF56112">
    <property type="entry name" value="Protein kinase-like (PK-like)"/>
    <property type="match status" value="1"/>
</dbReference>
<evidence type="ECO:0000256" key="6">
    <source>
        <dbReference type="ARBA" id="ARBA00022737"/>
    </source>
</evidence>
<dbReference type="InterPro" id="IPR018333">
    <property type="entry name" value="Squalene_cyclase"/>
</dbReference>
<dbReference type="GO" id="GO:0005524">
    <property type="term" value="F:ATP binding"/>
    <property type="evidence" value="ECO:0007669"/>
    <property type="project" value="UniProtKB-KW"/>
</dbReference>
<evidence type="ECO:0000256" key="11">
    <source>
        <dbReference type="SAM" id="MobiDB-lite"/>
    </source>
</evidence>
<dbReference type="InterPro" id="IPR000719">
    <property type="entry name" value="Prot_kinase_dom"/>
</dbReference>
<reference evidence="13" key="3">
    <citation type="submission" date="2023-03" db="UniProtKB">
        <authorList>
            <consortium name="EnsemblPlants"/>
        </authorList>
    </citation>
    <scope>IDENTIFICATION</scope>
    <source>
        <strain evidence="13">cv. Chiifu-401-42</strain>
    </source>
</reference>
<keyword evidence="10" id="KW-0175">Coiled coil</keyword>
<dbReference type="EnsemblPlants" id="Bra035078.1">
    <property type="protein sequence ID" value="Bra035078.1-P"/>
    <property type="gene ID" value="Bra035078"/>
</dbReference>
<dbReference type="PROSITE" id="PS00108">
    <property type="entry name" value="PROTEIN_KINASE_ST"/>
    <property type="match status" value="1"/>
</dbReference>
<dbReference type="Gramene" id="Bra035078.1">
    <property type="protein sequence ID" value="Bra035078.1-P"/>
    <property type="gene ID" value="Bra035078"/>
</dbReference>
<dbReference type="InterPro" id="IPR008930">
    <property type="entry name" value="Terpenoid_cyclase/PrenylTrfase"/>
</dbReference>
<accession>M4F1Y1</accession>
<dbReference type="Pfam" id="PF13243">
    <property type="entry name" value="SQHop_cyclase_C"/>
    <property type="match status" value="1"/>
</dbReference>
<feature type="region of interest" description="Disordered" evidence="11">
    <location>
        <begin position="637"/>
        <end position="694"/>
    </location>
</feature>
<dbReference type="InterPro" id="IPR011009">
    <property type="entry name" value="Kinase-like_dom_sf"/>
</dbReference>
<evidence type="ECO:0000256" key="5">
    <source>
        <dbReference type="ARBA" id="ARBA00022679"/>
    </source>
</evidence>
<evidence type="ECO:0000259" key="12">
    <source>
        <dbReference type="PROSITE" id="PS50011"/>
    </source>
</evidence>
<dbReference type="GO" id="GO:0004672">
    <property type="term" value="F:protein kinase activity"/>
    <property type="evidence" value="ECO:0007669"/>
    <property type="project" value="InterPro"/>
</dbReference>
<feature type="compositionally biased region" description="Polar residues" evidence="11">
    <location>
        <begin position="643"/>
        <end position="672"/>
    </location>
</feature>
<evidence type="ECO:0000256" key="4">
    <source>
        <dbReference type="ARBA" id="ARBA00012483"/>
    </source>
</evidence>
<dbReference type="Pfam" id="PF07714">
    <property type="entry name" value="PK_Tyr_Ser-Thr"/>
    <property type="match status" value="1"/>
</dbReference>
<keyword evidence="5" id="KW-0808">Transferase</keyword>
<dbReference type="Gene3D" id="1.50.10.20">
    <property type="match status" value="2"/>
</dbReference>
<dbReference type="PANTHER" id="PTHR45647:SF30">
    <property type="entry name" value="KINASE WITH ADENINE NUCLEOTIDE ALPHA HYDROLASES-LIKE DOMAIN-CONTAINING PROTEIN"/>
    <property type="match status" value="1"/>
</dbReference>
<name>M4F1Y1_BRACM</name>
<sequence>MWKLKIAKGNKEEPYLFSTNNFLGRQTWEFDPDAGSSEERAAVDEARRFFFDNRFRVKASSDLIWRMQFLKEKKFKQAIPPVKVEDAKKITSEAASKALRRGVSFLSSLQASDGHWPAENAGPLFFLPPLVFCLFVTGHLHEIFTKAHRREILRYIYCHQEDAYYPRPLVQNVIWDCLYMFAEPFLTCWPLNKLLREKALDVAMKHIHYEDENSRYITIGCVEKALCMLACWVENPNGVHFKKHLLRVSDYLWIAEDGMKMQCCLLLSMMPPDIVGPKMDPEHLYESVTILLSLQSKNGGVTAWEPARGQEWLELLNPTEFFADIVVEHEYNECTSSTIQALILFKQLYPDHRTEEINSSIKKAVQYIENIQMLDGSWYGSWGVCFTYSTWFALGGLAAAGKTYSNCLAMRKGVHFLLTIQKDNGGWGESYLSCSKKRYIPSEGEKTNLVQTSWAMMGLLHAGQAERDPTPLHRAAKLLINSQLENGDFPQQEITGAFMKTCLLHYAAYRNIFPVWALAEYSRLVSLPYEKPYIEDAQQGDKIAKDLLVSFHCYCSRKEINCQNVLLEDADKVRAIIEHVSTSGIENLVVGAPSRNSFMRRFKTDLPTTVSKSAPDFCNVYVISKGKIASVRNATRPAPFKSSMKSSEYENQQPVTPSDHSHSAVSTPSRPSKSAEADTTRSPLGRRQVKPYGDLYDSDSDLSFISPSSHRESHDISFISSGRPSVDRSSFTLDFPESGRSSRISTSSEQSIGSHRLGIKFSDPGFPNDSSTTFSEESGGTSSYSSQSVDDVEAEMKRLRLELKQTMDMYSTACKEALSARQQASALQKLRTEEERRLEEAKSSEEAAMSIVEKERAKAKAALEAAEAAKRLAEVESKRRVNVEMKALKDPDSFSHGFVRYRKYTVEEIEEATSNFDESRKVGEGGYGPVFRGYLDHTSVAVKVLRPDAAQGRSQFQKEVEVLSCIRHPNMVLLLGACPEFGILVYEYMAKGSLEDRLFMRGNTPPITWQLRFRIAAEIATGLLFLHQTKPEPIVHRDLKPGNVLLDYNYVSKISDVGLARLVPAVAENVTQYRVTSAAGTFCYIDPEYQQTGMLGVKSDVYSLGIMLLQILTAKQPMGLAYYVEQAIEEGTLKDMLDPAVPDWPMEEALCLAKLALQCAELRRKDRPDLGKELLPELNRLRDIGEESLESVFYAGSQGKYPNTSQVSIITSTSDQFISNPESPAAESQS</sequence>
<evidence type="ECO:0000256" key="8">
    <source>
        <dbReference type="ARBA" id="ARBA00022786"/>
    </source>
</evidence>
<dbReference type="Gene3D" id="1.10.510.10">
    <property type="entry name" value="Transferase(Phosphotransferase) domain 1"/>
    <property type="match status" value="1"/>
</dbReference>
<dbReference type="PROSITE" id="PS50011">
    <property type="entry name" value="PROTEIN_KINASE_DOM"/>
    <property type="match status" value="1"/>
</dbReference>
<dbReference type="PANTHER" id="PTHR45647">
    <property type="entry name" value="OS02G0152300 PROTEIN"/>
    <property type="match status" value="1"/>
</dbReference>
<keyword evidence="6" id="KW-0677">Repeat</keyword>
<dbReference type="SMART" id="SM00220">
    <property type="entry name" value="S_TKc"/>
    <property type="match status" value="1"/>
</dbReference>
<dbReference type="FunFam" id="1.50.10.20:FF:000011">
    <property type="entry name" value="Terpene cyclase/mutase family member"/>
    <property type="match status" value="1"/>
</dbReference>
<evidence type="ECO:0000313" key="14">
    <source>
        <dbReference type="Proteomes" id="UP000011750"/>
    </source>
</evidence>
<dbReference type="OMA" id="CHQEDAY"/>
<reference evidence="13 14" key="1">
    <citation type="journal article" date="2011" name="Nat. Genet.">
        <title>The genome of the mesopolyploid crop species Brassica rapa.</title>
        <authorList>
            <consortium name="Brassica rapa Genome Sequencing Project Consortium"/>
            <person name="Wang X."/>
            <person name="Wang H."/>
            <person name="Wang J."/>
            <person name="Sun R."/>
            <person name="Wu J."/>
            <person name="Liu S."/>
            <person name="Bai Y."/>
            <person name="Mun J.H."/>
            <person name="Bancroft I."/>
            <person name="Cheng F."/>
            <person name="Huang S."/>
            <person name="Li X."/>
            <person name="Hua W."/>
            <person name="Wang J."/>
            <person name="Wang X."/>
            <person name="Freeling M."/>
            <person name="Pires J.C."/>
            <person name="Paterson A.H."/>
            <person name="Chalhoub B."/>
            <person name="Wang B."/>
            <person name="Hayward A."/>
            <person name="Sharpe A.G."/>
            <person name="Park B.S."/>
            <person name="Weisshaar B."/>
            <person name="Liu B."/>
            <person name="Li B."/>
            <person name="Liu B."/>
            <person name="Tong C."/>
            <person name="Song C."/>
            <person name="Duran C."/>
            <person name="Peng C."/>
            <person name="Geng C."/>
            <person name="Koh C."/>
            <person name="Lin C."/>
            <person name="Edwards D."/>
            <person name="Mu D."/>
            <person name="Shen D."/>
            <person name="Soumpourou E."/>
            <person name="Li F."/>
            <person name="Fraser F."/>
            <person name="Conant G."/>
            <person name="Lassalle G."/>
            <person name="King G.J."/>
            <person name="Bonnema G."/>
            <person name="Tang H."/>
            <person name="Wang H."/>
            <person name="Belcram H."/>
            <person name="Zhou H."/>
            <person name="Hirakawa H."/>
            <person name="Abe H."/>
            <person name="Guo H."/>
            <person name="Wang H."/>
            <person name="Jin H."/>
            <person name="Parkin I.A."/>
            <person name="Batley J."/>
            <person name="Kim J.S."/>
            <person name="Just J."/>
            <person name="Li J."/>
            <person name="Xu J."/>
            <person name="Deng J."/>
            <person name="Kim J.A."/>
            <person name="Li J."/>
            <person name="Yu J."/>
            <person name="Meng J."/>
            <person name="Wang J."/>
            <person name="Min J."/>
            <person name="Poulain J."/>
            <person name="Wang J."/>
            <person name="Hatakeyama K."/>
            <person name="Wu K."/>
            <person name="Wang L."/>
            <person name="Fang L."/>
            <person name="Trick M."/>
            <person name="Links M.G."/>
            <person name="Zhao M."/>
            <person name="Jin M."/>
            <person name="Ramchiary N."/>
            <person name="Drou N."/>
            <person name="Berkman P.J."/>
            <person name="Cai Q."/>
            <person name="Huang Q."/>
            <person name="Li R."/>
            <person name="Tabata S."/>
            <person name="Cheng S."/>
            <person name="Zhang S."/>
            <person name="Zhang S."/>
            <person name="Huang S."/>
            <person name="Sato S."/>
            <person name="Sun S."/>
            <person name="Kwon S.J."/>
            <person name="Choi S.R."/>
            <person name="Lee T.H."/>
            <person name="Fan W."/>
            <person name="Zhao X."/>
            <person name="Tan X."/>
            <person name="Xu X."/>
            <person name="Wang Y."/>
            <person name="Qiu Y."/>
            <person name="Yin Y."/>
            <person name="Li Y."/>
            <person name="Du Y."/>
            <person name="Liao Y."/>
            <person name="Lim Y."/>
            <person name="Narusaka Y."/>
            <person name="Wang Y."/>
            <person name="Wang Z."/>
            <person name="Li Z."/>
            <person name="Wang Z."/>
            <person name="Xiong Z."/>
            <person name="Zhang Z."/>
        </authorList>
    </citation>
    <scope>NUCLEOTIDE SEQUENCE [LARGE SCALE GENOMIC DNA]</scope>
    <source>
        <strain evidence="13 14">cv. Chiifu-401-42</strain>
    </source>
</reference>
<dbReference type="GO" id="GO:0061630">
    <property type="term" value="F:ubiquitin protein ligase activity"/>
    <property type="evidence" value="ECO:0007669"/>
    <property type="project" value="UniProtKB-EC"/>
</dbReference>
<dbReference type="AlphaFoldDB" id="M4F1Y1"/>
<evidence type="ECO:0000256" key="3">
    <source>
        <dbReference type="ARBA" id="ARBA00009755"/>
    </source>
</evidence>
<keyword evidence="7" id="KW-0547">Nucleotide-binding</keyword>
<dbReference type="InParanoid" id="M4F1Y1"/>
<dbReference type="STRING" id="51351.M4F1Y1"/>
<keyword evidence="8" id="KW-0833">Ubl conjugation pathway</keyword>
<dbReference type="EC" id="2.3.2.27" evidence="4"/>
<evidence type="ECO:0000313" key="13">
    <source>
        <dbReference type="EnsemblPlants" id="Bra035078.1-P"/>
    </source>
</evidence>
<dbReference type="InterPro" id="IPR032696">
    <property type="entry name" value="SQ_cyclase_C"/>
</dbReference>
<dbReference type="SUPFAM" id="SSF48239">
    <property type="entry name" value="Terpenoid cyclases/Protein prenyltransferases"/>
    <property type="match status" value="2"/>
</dbReference>
<dbReference type="Proteomes" id="UP000011750">
    <property type="component" value="Chromosome A07"/>
</dbReference>
<evidence type="ECO:0000256" key="7">
    <source>
        <dbReference type="ARBA" id="ARBA00022741"/>
    </source>
</evidence>
<dbReference type="FunFam" id="1.10.510.10:FF:000498">
    <property type="entry name" value="U-box domain-containing protein 51"/>
    <property type="match status" value="1"/>
</dbReference>
<dbReference type="GO" id="GO:0016104">
    <property type="term" value="P:triterpenoid biosynthetic process"/>
    <property type="evidence" value="ECO:0007669"/>
    <property type="project" value="InterPro"/>
</dbReference>
<dbReference type="GO" id="GO:0031559">
    <property type="term" value="F:oxidosqualene cyclase activity"/>
    <property type="evidence" value="ECO:0007669"/>
    <property type="project" value="UniProtKB-ARBA"/>
</dbReference>
<reference evidence="13 14" key="2">
    <citation type="journal article" date="2018" name="Hortic Res">
        <title>Improved Brassica rapa reference genome by single-molecule sequencing and chromosome conformation capture technologies.</title>
        <authorList>
            <person name="Zhang L."/>
            <person name="Cai X."/>
            <person name="Wu J."/>
            <person name="Liu M."/>
            <person name="Grob S."/>
            <person name="Cheng F."/>
            <person name="Liang J."/>
            <person name="Cai C."/>
            <person name="Liu Z."/>
            <person name="Liu B."/>
            <person name="Wang F."/>
            <person name="Li S."/>
            <person name="Liu F."/>
            <person name="Li X."/>
            <person name="Cheng L."/>
            <person name="Yang W."/>
            <person name="Li M.H."/>
            <person name="Grossniklaus U."/>
            <person name="Zheng H."/>
            <person name="Wang X."/>
        </authorList>
    </citation>
    <scope>NUCLEOTIDE SEQUENCE [LARGE SCALE GENOMIC DNA]</scope>
    <source>
        <strain evidence="13 14">cv. Chiifu-401-42</strain>
    </source>
</reference>
<organism evidence="13 14">
    <name type="scientific">Brassica campestris</name>
    <name type="common">Field mustard</name>
    <dbReference type="NCBI Taxonomy" id="3711"/>
    <lineage>
        <taxon>Eukaryota</taxon>
        <taxon>Viridiplantae</taxon>
        <taxon>Streptophyta</taxon>
        <taxon>Embryophyta</taxon>
        <taxon>Tracheophyta</taxon>
        <taxon>Spermatophyta</taxon>
        <taxon>Magnoliopsida</taxon>
        <taxon>eudicotyledons</taxon>
        <taxon>Gunneridae</taxon>
        <taxon>Pentapetalae</taxon>
        <taxon>rosids</taxon>
        <taxon>malvids</taxon>
        <taxon>Brassicales</taxon>
        <taxon>Brassicaceae</taxon>
        <taxon>Brassiceae</taxon>
        <taxon>Brassica</taxon>
    </lineage>
</organism>
<dbReference type="NCBIfam" id="TIGR01787">
    <property type="entry name" value="squalene_cyclas"/>
    <property type="match status" value="1"/>
</dbReference>
<feature type="compositionally biased region" description="Low complexity" evidence="11">
    <location>
        <begin position="738"/>
        <end position="754"/>
    </location>
</feature>
<feature type="region of interest" description="Disordered" evidence="11">
    <location>
        <begin position="706"/>
        <end position="791"/>
    </location>
</feature>
<dbReference type="InterPro" id="IPR051348">
    <property type="entry name" value="U-box_ubiquitin_ligases"/>
</dbReference>
<keyword evidence="14" id="KW-1185">Reference proteome</keyword>
<comment type="pathway">
    <text evidence="2">Protein modification; protein ubiquitination.</text>
</comment>
<dbReference type="HOGENOM" id="CLU_267801_0_0_1"/>
<dbReference type="GO" id="GO:0005811">
    <property type="term" value="C:lipid droplet"/>
    <property type="evidence" value="ECO:0007669"/>
    <property type="project" value="InterPro"/>
</dbReference>
<evidence type="ECO:0000256" key="2">
    <source>
        <dbReference type="ARBA" id="ARBA00004906"/>
    </source>
</evidence>
<comment type="similarity">
    <text evidence="3">Belongs to the terpene cyclase/mutase family.</text>
</comment>
<keyword evidence="9" id="KW-0067">ATP-binding</keyword>
<evidence type="ECO:0000256" key="9">
    <source>
        <dbReference type="ARBA" id="ARBA00022840"/>
    </source>
</evidence>
<proteinExistence type="inferred from homology"/>
<dbReference type="InterPro" id="IPR001245">
    <property type="entry name" value="Ser-Thr/Tyr_kinase_cat_dom"/>
</dbReference>
<comment type="catalytic activity">
    <reaction evidence="1">
        <text>S-ubiquitinyl-[E2 ubiquitin-conjugating enzyme]-L-cysteine + [acceptor protein]-L-lysine = [E2 ubiquitin-conjugating enzyme]-L-cysteine + N(6)-ubiquitinyl-[acceptor protein]-L-lysine.</text>
        <dbReference type="EC" id="2.3.2.27"/>
    </reaction>
</comment>
<feature type="domain" description="Protein kinase" evidence="12">
    <location>
        <begin position="916"/>
        <end position="1178"/>
    </location>
</feature>
<dbReference type="eggNOG" id="KOG0497">
    <property type="taxonomic scope" value="Eukaryota"/>
</dbReference>
<feature type="compositionally biased region" description="Low complexity" evidence="11">
    <location>
        <begin position="770"/>
        <end position="788"/>
    </location>
</feature>
<feature type="compositionally biased region" description="Polar residues" evidence="11">
    <location>
        <begin position="718"/>
        <end position="732"/>
    </location>
</feature>
<dbReference type="Gene3D" id="3.30.200.20">
    <property type="entry name" value="Phosphorylase Kinase, domain 1"/>
    <property type="match status" value="1"/>
</dbReference>